<feature type="region of interest" description="Disordered" evidence="1">
    <location>
        <begin position="30"/>
        <end position="51"/>
    </location>
</feature>
<name>A0A8S9PWV9_BRACR</name>
<dbReference type="EMBL" id="QGKX02001347">
    <property type="protein sequence ID" value="KAF3527067.1"/>
    <property type="molecule type" value="Genomic_DNA"/>
</dbReference>
<gene>
    <name evidence="2" type="ORF">F2Q69_00047944</name>
</gene>
<organism evidence="2 3">
    <name type="scientific">Brassica cretica</name>
    <name type="common">Mustard</name>
    <dbReference type="NCBI Taxonomy" id="69181"/>
    <lineage>
        <taxon>Eukaryota</taxon>
        <taxon>Viridiplantae</taxon>
        <taxon>Streptophyta</taxon>
        <taxon>Embryophyta</taxon>
        <taxon>Tracheophyta</taxon>
        <taxon>Spermatophyta</taxon>
        <taxon>Magnoliopsida</taxon>
        <taxon>eudicotyledons</taxon>
        <taxon>Gunneridae</taxon>
        <taxon>Pentapetalae</taxon>
        <taxon>rosids</taxon>
        <taxon>malvids</taxon>
        <taxon>Brassicales</taxon>
        <taxon>Brassicaceae</taxon>
        <taxon>Brassiceae</taxon>
        <taxon>Brassica</taxon>
    </lineage>
</organism>
<dbReference type="AlphaFoldDB" id="A0A8S9PWV9"/>
<sequence length="51" mass="5832">MSNSTLSELAMYTRRGRVKPVETDMEAIFDKEKGENEGKFASGRSSREEYL</sequence>
<dbReference type="Proteomes" id="UP000712600">
    <property type="component" value="Unassembled WGS sequence"/>
</dbReference>
<reference evidence="2" key="1">
    <citation type="submission" date="2019-12" db="EMBL/GenBank/DDBJ databases">
        <title>Genome sequencing and annotation of Brassica cretica.</title>
        <authorList>
            <person name="Studholme D.J."/>
            <person name="Sarris P."/>
        </authorList>
    </citation>
    <scope>NUCLEOTIDE SEQUENCE</scope>
    <source>
        <strain evidence="2">PFS-109/04</strain>
        <tissue evidence="2">Leaf</tissue>
    </source>
</reference>
<accession>A0A8S9PWV9</accession>
<proteinExistence type="predicted"/>
<evidence type="ECO:0000313" key="2">
    <source>
        <dbReference type="EMBL" id="KAF3527067.1"/>
    </source>
</evidence>
<evidence type="ECO:0000313" key="3">
    <source>
        <dbReference type="Proteomes" id="UP000712600"/>
    </source>
</evidence>
<protein>
    <submittedName>
        <fullName evidence="2">Uncharacterized protein</fullName>
    </submittedName>
</protein>
<comment type="caution">
    <text evidence="2">The sequence shown here is derived from an EMBL/GenBank/DDBJ whole genome shotgun (WGS) entry which is preliminary data.</text>
</comment>
<evidence type="ECO:0000256" key="1">
    <source>
        <dbReference type="SAM" id="MobiDB-lite"/>
    </source>
</evidence>